<evidence type="ECO:0000313" key="11">
    <source>
        <dbReference type="EMBL" id="MCY9595956.1"/>
    </source>
</evidence>
<dbReference type="EMBL" id="JAMDMJ010000009">
    <property type="protein sequence ID" value="MCY9595956.1"/>
    <property type="molecule type" value="Genomic_DNA"/>
</dbReference>
<keyword evidence="6" id="KW-0520">NAD</keyword>
<keyword evidence="14" id="KW-1185">Reference proteome</keyword>
<dbReference type="InterPro" id="IPR006176">
    <property type="entry name" value="3-OHacyl-CoA_DH_NAD-bd"/>
</dbReference>
<dbReference type="UniPathway" id="UPA00659"/>
<reference evidence="11 14" key="2">
    <citation type="submission" date="2022-05" db="EMBL/GenBank/DDBJ databases">
        <title>Genome Sequencing of Bee-Associated Microbes.</title>
        <authorList>
            <person name="Dunlap C."/>
        </authorList>
    </citation>
    <scope>NUCLEOTIDE SEQUENCE [LARGE SCALE GENOMIC DNA]</scope>
    <source>
        <strain evidence="11 14">NRRL B-23120</strain>
    </source>
</reference>
<comment type="pathway">
    <text evidence="1">Lipid metabolism; fatty acid beta-oxidation.</text>
</comment>
<dbReference type="GO" id="GO:0003857">
    <property type="term" value="F:(3S)-3-hydroxyacyl-CoA dehydrogenase (NAD+) activity"/>
    <property type="evidence" value="ECO:0007669"/>
    <property type="project" value="UniProtKB-EC"/>
</dbReference>
<dbReference type="SUPFAM" id="SSF48179">
    <property type="entry name" value="6-phosphogluconate dehydrogenase C-terminal domain-like"/>
    <property type="match status" value="2"/>
</dbReference>
<organism evidence="12 13">
    <name type="scientific">Paenibacillus chitinolyticus</name>
    <dbReference type="NCBI Taxonomy" id="79263"/>
    <lineage>
        <taxon>Bacteria</taxon>
        <taxon>Bacillati</taxon>
        <taxon>Bacillota</taxon>
        <taxon>Bacilli</taxon>
        <taxon>Bacillales</taxon>
        <taxon>Paenibacillaceae</taxon>
        <taxon>Paenibacillus</taxon>
    </lineage>
</organism>
<dbReference type="Gene3D" id="3.40.50.720">
    <property type="entry name" value="NAD(P)-binding Rossmann-like Domain"/>
    <property type="match status" value="1"/>
</dbReference>
<evidence type="ECO:0000256" key="1">
    <source>
        <dbReference type="ARBA" id="ARBA00005005"/>
    </source>
</evidence>
<keyword evidence="3" id="KW-0276">Fatty acid metabolism</keyword>
<dbReference type="Proteomes" id="UP001527202">
    <property type="component" value="Unassembled WGS sequence"/>
</dbReference>
<dbReference type="GO" id="GO:0006635">
    <property type="term" value="P:fatty acid beta-oxidation"/>
    <property type="evidence" value="ECO:0007669"/>
    <property type="project" value="UniProtKB-UniPathway"/>
</dbReference>
<keyword evidence="4" id="KW-0442">Lipid degradation</keyword>
<protein>
    <submittedName>
        <fullName evidence="11 12">3-hydroxyacyl-CoA dehydrogenase</fullName>
    </submittedName>
</protein>
<feature type="domain" description="3-hydroxyacyl-CoA dehydrogenase NAD binding" evidence="10">
    <location>
        <begin position="7"/>
        <end position="205"/>
    </location>
</feature>
<dbReference type="Proteomes" id="UP000288943">
    <property type="component" value="Chromosome"/>
</dbReference>
<dbReference type="KEGG" id="pchi:PC41400_20880"/>
<dbReference type="AlphaFoldDB" id="A0A410WZV1"/>
<dbReference type="InterPro" id="IPR001753">
    <property type="entry name" value="Enoyl-CoA_hydra/iso"/>
</dbReference>
<evidence type="ECO:0000313" key="12">
    <source>
        <dbReference type="EMBL" id="QAV19979.1"/>
    </source>
</evidence>
<evidence type="ECO:0000256" key="6">
    <source>
        <dbReference type="ARBA" id="ARBA00023027"/>
    </source>
</evidence>
<evidence type="ECO:0000313" key="13">
    <source>
        <dbReference type="Proteomes" id="UP000288943"/>
    </source>
</evidence>
<dbReference type="EMBL" id="CP026520">
    <property type="protein sequence ID" value="QAV19979.1"/>
    <property type="molecule type" value="Genomic_DNA"/>
</dbReference>
<keyword evidence="7" id="KW-0443">Lipid metabolism</keyword>
<comment type="catalytic activity">
    <reaction evidence="8">
        <text>a (3S)-3-hydroxyacyl-CoA + NAD(+) = a 3-oxoacyl-CoA + NADH + H(+)</text>
        <dbReference type="Rhea" id="RHEA:22432"/>
        <dbReference type="ChEBI" id="CHEBI:15378"/>
        <dbReference type="ChEBI" id="CHEBI:57318"/>
        <dbReference type="ChEBI" id="CHEBI:57540"/>
        <dbReference type="ChEBI" id="CHEBI:57945"/>
        <dbReference type="ChEBI" id="CHEBI:90726"/>
        <dbReference type="EC" id="1.1.1.35"/>
    </reaction>
</comment>
<dbReference type="Gene3D" id="3.90.226.10">
    <property type="entry name" value="2-enoyl-CoA Hydratase, Chain A, domain 1"/>
    <property type="match status" value="1"/>
</dbReference>
<evidence type="ECO:0000259" key="9">
    <source>
        <dbReference type="Pfam" id="PF00725"/>
    </source>
</evidence>
<evidence type="ECO:0000256" key="7">
    <source>
        <dbReference type="ARBA" id="ARBA00023098"/>
    </source>
</evidence>
<dbReference type="OrthoDB" id="9771883at2"/>
<accession>A0A410WZV1</accession>
<dbReference type="InterPro" id="IPR036291">
    <property type="entry name" value="NAD(P)-bd_dom_sf"/>
</dbReference>
<dbReference type="Gene3D" id="1.10.1040.50">
    <property type="match status" value="1"/>
</dbReference>
<proteinExistence type="inferred from homology"/>
<dbReference type="PANTHER" id="PTHR48075:SF7">
    <property type="entry name" value="3-HYDROXYACYL-COA DEHYDROGENASE-RELATED"/>
    <property type="match status" value="1"/>
</dbReference>
<evidence type="ECO:0000256" key="3">
    <source>
        <dbReference type="ARBA" id="ARBA00022832"/>
    </source>
</evidence>
<dbReference type="PANTHER" id="PTHR48075">
    <property type="entry name" value="3-HYDROXYACYL-COA DEHYDROGENASE FAMILY PROTEIN"/>
    <property type="match status" value="1"/>
</dbReference>
<evidence type="ECO:0000256" key="8">
    <source>
        <dbReference type="ARBA" id="ARBA00049556"/>
    </source>
</evidence>
<dbReference type="Pfam" id="PF00725">
    <property type="entry name" value="3HCDH"/>
    <property type="match status" value="2"/>
</dbReference>
<evidence type="ECO:0000313" key="14">
    <source>
        <dbReference type="Proteomes" id="UP001527202"/>
    </source>
</evidence>
<dbReference type="Pfam" id="PF02737">
    <property type="entry name" value="3HCDH_N"/>
    <property type="match status" value="1"/>
</dbReference>
<dbReference type="InterPro" id="IPR008927">
    <property type="entry name" value="6-PGluconate_DH-like_C_sf"/>
</dbReference>
<dbReference type="GO" id="GO:0070403">
    <property type="term" value="F:NAD+ binding"/>
    <property type="evidence" value="ECO:0007669"/>
    <property type="project" value="InterPro"/>
</dbReference>
<dbReference type="Pfam" id="PF00378">
    <property type="entry name" value="ECH_1"/>
    <property type="match status" value="1"/>
</dbReference>
<feature type="domain" description="3-hydroxyacyl-CoA dehydrogenase C-terminal" evidence="9">
    <location>
        <begin position="386"/>
        <end position="437"/>
    </location>
</feature>
<evidence type="ECO:0000256" key="4">
    <source>
        <dbReference type="ARBA" id="ARBA00022963"/>
    </source>
</evidence>
<dbReference type="PROSITE" id="PS51257">
    <property type="entry name" value="PROKAR_LIPOPROTEIN"/>
    <property type="match status" value="1"/>
</dbReference>
<feature type="domain" description="3-hydroxyacyl-CoA dehydrogenase C-terminal" evidence="9">
    <location>
        <begin position="208"/>
        <end position="307"/>
    </location>
</feature>
<dbReference type="InterPro" id="IPR029045">
    <property type="entry name" value="ClpP/crotonase-like_dom_sf"/>
</dbReference>
<dbReference type="CDD" id="cd06558">
    <property type="entry name" value="crotonase-like"/>
    <property type="match status" value="1"/>
</dbReference>
<dbReference type="InterPro" id="IPR006108">
    <property type="entry name" value="3HC_DH_C"/>
</dbReference>
<name>A0A410WZV1_9BACL</name>
<reference evidence="12 13" key="1">
    <citation type="submission" date="2018-01" db="EMBL/GenBank/DDBJ databases">
        <title>The whole genome sequencing and assembly of Paenibacillus chitinolyticus KCCM 41400 strain.</title>
        <authorList>
            <person name="Kim J.-Y."/>
            <person name="Park M.-K."/>
            <person name="Lee Y.-J."/>
            <person name="Yi H."/>
            <person name="Bahn Y.-S."/>
            <person name="Kim J.F."/>
            <person name="Lee D.-W."/>
        </authorList>
    </citation>
    <scope>NUCLEOTIDE SEQUENCE [LARGE SCALE GENOMIC DNA]</scope>
    <source>
        <strain evidence="12 13">KCCM 41400</strain>
    </source>
</reference>
<sequence>MVNQIQKAAVIGSGVMGAAIAAHLAGAGISCLLLDIVPTVLTDEETKAGLTLEQPKVRNRLAAGAIERLKKTNPAPLYSEAFAARITPGNLEDDLARLAGVDWIIEVVVERLDVKKQLLARIEQVWKPGTIVSSNTSGISIQAMAEDCGPEFKRHFLGTHFFNPPRYMKLLEIIPGESTDPEILRFMADFCEKRLGKGVVTAKDTPNFIANRIGTYGLLVTLREMLEKGYTVEEVDAVTGPALGRPKSATFRTLDLVGLDTFVHVARNVYDLVDNEAEKTIFDVPAALTGMVEQGWIGEKKGQGFYKKVKTETGKEIQALHLGTMEYAPSRKISSASLEAAKNAKGTAGKIKALLSTPDKYSELAWKVVKPVLLYSAGKLGEIADSIVEIDNAMKWGFNWDLGPFELWDVIGLERSVKRMEQEGDTVPAWVKEWLAAGHTGFYEKREGTTFYYNRGMYKEADTRPEHISLKALKQQNKTILSNSGASLIDIGDGVACLEFHSPNNAIGADILTMVQKSTEEVRRNYRGMVLANEGRHFCVGANVMILLMEAQDGEWDEVDSIIRLFQNAMMTLKKLEKPVVAAPHSMTLGGGVEACLPADRIIFSPETYFGLVEVGVGVIPAGGGCKEMALRSSRLAAGNPEVDLQPYINHYFETIGMAKVSGSGYDTKRLGYMGPRDSVVLNGDHRIYTAKQAVLAMDREGYVLPQEEKIRVVGDSGKAVLQIASYTMKLGGYISDHDRLIANKLAHVLAGGDVPAGSLVSEQYMLDLEREAFLSLCGEPKTQQRMQHMLSKGKPLRN</sequence>
<dbReference type="RefSeq" id="WP_042233189.1">
    <property type="nucleotide sequence ID" value="NZ_CP026520.1"/>
</dbReference>
<gene>
    <name evidence="11" type="ORF">M5X16_09230</name>
    <name evidence="12" type="ORF">PC41400_20880</name>
</gene>
<evidence type="ECO:0000256" key="2">
    <source>
        <dbReference type="ARBA" id="ARBA00009463"/>
    </source>
</evidence>
<keyword evidence="5" id="KW-0560">Oxidoreductase</keyword>
<evidence type="ECO:0000256" key="5">
    <source>
        <dbReference type="ARBA" id="ARBA00023002"/>
    </source>
</evidence>
<dbReference type="GeneID" id="95377249"/>
<dbReference type="SUPFAM" id="SSF51735">
    <property type="entry name" value="NAD(P)-binding Rossmann-fold domains"/>
    <property type="match status" value="1"/>
</dbReference>
<dbReference type="SUPFAM" id="SSF52096">
    <property type="entry name" value="ClpP/crotonase"/>
    <property type="match status" value="1"/>
</dbReference>
<evidence type="ECO:0000259" key="10">
    <source>
        <dbReference type="Pfam" id="PF02737"/>
    </source>
</evidence>
<comment type="similarity">
    <text evidence="2">Belongs to the 3-hydroxyacyl-CoA dehydrogenase family.</text>
</comment>